<sequence length="136" mass="14949">MGKSSKPIERCPCGLGDSLSLCCGRYLDDGAPAPTAEALMRSRYTAYTLGDERYLLATWHPDTRPAELDLVGDAGKVKWLGLEVLRCEAGGLGDVHGVVGFVARFKFSGRAERLAETSRFEKLDDGRWYYRDGDVA</sequence>
<dbReference type="PANTHER" id="PTHR33747">
    <property type="entry name" value="UPF0225 PROTEIN SCO1677"/>
    <property type="match status" value="1"/>
</dbReference>
<dbReference type="RefSeq" id="WP_289831791.1">
    <property type="nucleotide sequence ID" value="NZ_JAUEDK010000055.1"/>
</dbReference>
<name>A0ABT7XTN2_9NEIS</name>
<dbReference type="PANTHER" id="PTHR33747:SF1">
    <property type="entry name" value="ADENYLATE CYCLASE-ASSOCIATED CAP C-TERMINAL DOMAIN-CONTAINING PROTEIN"/>
    <property type="match status" value="1"/>
</dbReference>
<dbReference type="Gene3D" id="3.10.450.50">
    <property type="match status" value="1"/>
</dbReference>
<accession>A0ABT7XTN2</accession>
<evidence type="ECO:0000313" key="4">
    <source>
        <dbReference type="Proteomes" id="UP001168540"/>
    </source>
</evidence>
<feature type="domain" description="YchJ-like middle NTF2-like" evidence="2">
    <location>
        <begin position="35"/>
        <end position="133"/>
    </location>
</feature>
<dbReference type="HAMAP" id="MF_00612">
    <property type="entry name" value="UPF0225"/>
    <property type="match status" value="1"/>
</dbReference>
<evidence type="ECO:0000259" key="2">
    <source>
        <dbReference type="Pfam" id="PF17775"/>
    </source>
</evidence>
<dbReference type="InterPro" id="IPR048469">
    <property type="entry name" value="YchJ-like_M"/>
</dbReference>
<gene>
    <name evidence="3" type="ORF">QU481_20105</name>
</gene>
<proteinExistence type="inferred from homology"/>
<protein>
    <recommendedName>
        <fullName evidence="1">UPF0225 protein QU481_20105</fullName>
    </recommendedName>
</protein>
<organism evidence="3 4">
    <name type="scientific">Crenobacter oryzisoli</name>
    <dbReference type="NCBI Taxonomy" id="3056844"/>
    <lineage>
        <taxon>Bacteria</taxon>
        <taxon>Pseudomonadati</taxon>
        <taxon>Pseudomonadota</taxon>
        <taxon>Betaproteobacteria</taxon>
        <taxon>Neisseriales</taxon>
        <taxon>Neisseriaceae</taxon>
        <taxon>Crenobacter</taxon>
    </lineage>
</organism>
<reference evidence="3" key="1">
    <citation type="submission" date="2023-06" db="EMBL/GenBank/DDBJ databases">
        <authorList>
            <person name="Zhang S."/>
        </authorList>
    </citation>
    <scope>NUCLEOTIDE SEQUENCE</scope>
    <source>
        <strain evidence="3">SG2303</strain>
    </source>
</reference>
<dbReference type="EMBL" id="JAUEDK010000055">
    <property type="protein sequence ID" value="MDN0077151.1"/>
    <property type="molecule type" value="Genomic_DNA"/>
</dbReference>
<comment type="caution">
    <text evidence="3">The sequence shown here is derived from an EMBL/GenBank/DDBJ whole genome shotgun (WGS) entry which is preliminary data.</text>
</comment>
<evidence type="ECO:0000256" key="1">
    <source>
        <dbReference type="HAMAP-Rule" id="MF_00612"/>
    </source>
</evidence>
<dbReference type="SUPFAM" id="SSF54427">
    <property type="entry name" value="NTF2-like"/>
    <property type="match status" value="1"/>
</dbReference>
<dbReference type="Pfam" id="PF17775">
    <property type="entry name" value="YchJ_M-like"/>
    <property type="match status" value="1"/>
</dbReference>
<keyword evidence="4" id="KW-1185">Reference proteome</keyword>
<evidence type="ECO:0000313" key="3">
    <source>
        <dbReference type="EMBL" id="MDN0077151.1"/>
    </source>
</evidence>
<dbReference type="InterPro" id="IPR032710">
    <property type="entry name" value="NTF2-like_dom_sf"/>
</dbReference>
<comment type="similarity">
    <text evidence="1">Belongs to the UPF0225 family.</text>
</comment>
<dbReference type="Proteomes" id="UP001168540">
    <property type="component" value="Unassembled WGS sequence"/>
</dbReference>
<dbReference type="InterPro" id="IPR023006">
    <property type="entry name" value="YchJ-like"/>
</dbReference>